<comment type="similarity">
    <text evidence="3">Belongs to the GlpE family.</text>
</comment>
<feature type="domain" description="Rhodanese" evidence="4">
    <location>
        <begin position="17"/>
        <end position="105"/>
    </location>
</feature>
<comment type="catalytic activity">
    <reaction evidence="3">
        <text>thiosulfate + [thioredoxin]-dithiol = [thioredoxin]-disulfide + hydrogen sulfide + sulfite + 2 H(+)</text>
        <dbReference type="Rhea" id="RHEA:83859"/>
        <dbReference type="Rhea" id="RHEA-COMP:10698"/>
        <dbReference type="Rhea" id="RHEA-COMP:10700"/>
        <dbReference type="ChEBI" id="CHEBI:15378"/>
        <dbReference type="ChEBI" id="CHEBI:17359"/>
        <dbReference type="ChEBI" id="CHEBI:29919"/>
        <dbReference type="ChEBI" id="CHEBI:29950"/>
        <dbReference type="ChEBI" id="CHEBI:33542"/>
        <dbReference type="ChEBI" id="CHEBI:50058"/>
    </reaction>
</comment>
<dbReference type="RefSeq" id="WP_040803069.1">
    <property type="nucleotide sequence ID" value="NZ_JAKZRJ010000046.1"/>
</dbReference>
<evidence type="ECO:0000313" key="6">
    <source>
        <dbReference type="Proteomes" id="UP000074119"/>
    </source>
</evidence>
<evidence type="ECO:0000256" key="1">
    <source>
        <dbReference type="ARBA" id="ARBA00022490"/>
    </source>
</evidence>
<gene>
    <name evidence="3" type="primary">glpE</name>
    <name evidence="5" type="ORF">AZF00_13315</name>
</gene>
<organism evidence="5 6">
    <name type="scientific">Zhongshania aliphaticivorans</name>
    <dbReference type="NCBI Taxonomy" id="1470434"/>
    <lineage>
        <taxon>Bacteria</taxon>
        <taxon>Pseudomonadati</taxon>
        <taxon>Pseudomonadota</taxon>
        <taxon>Gammaproteobacteria</taxon>
        <taxon>Cellvibrionales</taxon>
        <taxon>Spongiibacteraceae</taxon>
        <taxon>Zhongshania</taxon>
    </lineage>
</organism>
<dbReference type="GO" id="GO:0005737">
    <property type="term" value="C:cytoplasm"/>
    <property type="evidence" value="ECO:0007669"/>
    <property type="project" value="UniProtKB-SubCell"/>
</dbReference>
<dbReference type="GO" id="GO:0103041">
    <property type="term" value="F:thiosulfate-thioredoxin sulfurtransferase activity"/>
    <property type="evidence" value="ECO:0007669"/>
    <property type="project" value="RHEA"/>
</dbReference>
<keyword evidence="2 3" id="KW-0808">Transferase</keyword>
<dbReference type="SUPFAM" id="SSF52821">
    <property type="entry name" value="Rhodanese/Cell cycle control phosphatase"/>
    <property type="match status" value="1"/>
</dbReference>
<dbReference type="Gene3D" id="3.40.250.10">
    <property type="entry name" value="Rhodanese-like domain"/>
    <property type="match status" value="1"/>
</dbReference>
<keyword evidence="1 3" id="KW-0963">Cytoplasm</keyword>
<dbReference type="SMART" id="SM00450">
    <property type="entry name" value="RHOD"/>
    <property type="match status" value="1"/>
</dbReference>
<comment type="subcellular location">
    <subcellularLocation>
        <location evidence="3">Cytoplasm</location>
    </subcellularLocation>
</comment>
<dbReference type="HAMAP" id="MF_01009">
    <property type="entry name" value="Thiosulf_sulfurtr"/>
    <property type="match status" value="1"/>
</dbReference>
<dbReference type="CDD" id="cd01444">
    <property type="entry name" value="GlpE_ST"/>
    <property type="match status" value="1"/>
</dbReference>
<dbReference type="NCBIfam" id="NF001195">
    <property type="entry name" value="PRK00162.1"/>
    <property type="match status" value="1"/>
</dbReference>
<dbReference type="Pfam" id="PF00581">
    <property type="entry name" value="Rhodanese"/>
    <property type="match status" value="1"/>
</dbReference>
<feature type="active site" description="Cysteine persulfide intermediate" evidence="3">
    <location>
        <position position="65"/>
    </location>
</feature>
<evidence type="ECO:0000259" key="4">
    <source>
        <dbReference type="PROSITE" id="PS50206"/>
    </source>
</evidence>
<dbReference type="InterPro" id="IPR023695">
    <property type="entry name" value="Thiosulf_sulfurTrfase"/>
</dbReference>
<dbReference type="EC" id="2.8.1.1" evidence="3"/>
<dbReference type="PANTHER" id="PTHR43031:SF6">
    <property type="entry name" value="THIOSULFATE SULFURTRANSFERASE GLPE"/>
    <property type="match status" value="1"/>
</dbReference>
<dbReference type="KEGG" id="zal:AZF00_13315"/>
<dbReference type="PROSITE" id="PS50206">
    <property type="entry name" value="RHODANESE_3"/>
    <property type="match status" value="1"/>
</dbReference>
<name>A0A127M7K7_9GAMM</name>
<comment type="function">
    <text evidence="3">Transferase that catalyzes the transfer of sulfur from thiosulfate to thiophilic acceptors such as cyanide or dithiols. May function in a CysM-independent thiosulfate assimilation pathway by catalyzing the conversion of thiosulfate to sulfite, which can then be used for L-cysteine biosynthesis.</text>
</comment>
<comment type="catalytic activity">
    <reaction evidence="3">
        <text>thiosulfate + hydrogen cyanide = thiocyanate + sulfite + 2 H(+)</text>
        <dbReference type="Rhea" id="RHEA:16881"/>
        <dbReference type="ChEBI" id="CHEBI:15378"/>
        <dbReference type="ChEBI" id="CHEBI:17359"/>
        <dbReference type="ChEBI" id="CHEBI:18022"/>
        <dbReference type="ChEBI" id="CHEBI:18407"/>
        <dbReference type="ChEBI" id="CHEBI:33542"/>
        <dbReference type="EC" id="2.8.1.1"/>
    </reaction>
</comment>
<protein>
    <recommendedName>
        <fullName evidence="3">Thiosulfate sulfurtransferase GlpE</fullName>
        <ecNumber evidence="3">2.8.1.1</ecNumber>
    </recommendedName>
</protein>
<dbReference type="InterPro" id="IPR050229">
    <property type="entry name" value="GlpE_sulfurtransferase"/>
</dbReference>
<sequence>MPNFKHISPQDAHAMAAAGNCQLADIRDEQSFATAHIPAATHLDNQSLQQFVEAADPDKALIIYCYHGNSSQSAAQYFVEKDFTEVYSMDGGFEMWRQLYPQDTVTG</sequence>
<dbReference type="Proteomes" id="UP000074119">
    <property type="component" value="Chromosome"/>
</dbReference>
<proteinExistence type="inferred from homology"/>
<evidence type="ECO:0000313" key="5">
    <source>
        <dbReference type="EMBL" id="AMO69222.1"/>
    </source>
</evidence>
<dbReference type="PANTHER" id="PTHR43031">
    <property type="entry name" value="FAD-DEPENDENT OXIDOREDUCTASE"/>
    <property type="match status" value="1"/>
</dbReference>
<dbReference type="InterPro" id="IPR001763">
    <property type="entry name" value="Rhodanese-like_dom"/>
</dbReference>
<dbReference type="STRING" id="1470434.AZF00_13315"/>
<accession>A0A127M7K7</accession>
<dbReference type="AlphaFoldDB" id="A0A127M7K7"/>
<evidence type="ECO:0000256" key="2">
    <source>
        <dbReference type="ARBA" id="ARBA00022679"/>
    </source>
</evidence>
<dbReference type="GO" id="GO:0004792">
    <property type="term" value="F:thiosulfate-cyanide sulfurtransferase activity"/>
    <property type="evidence" value="ECO:0007669"/>
    <property type="project" value="UniProtKB-UniRule"/>
</dbReference>
<dbReference type="EMBL" id="CP014544">
    <property type="protein sequence ID" value="AMO69222.1"/>
    <property type="molecule type" value="Genomic_DNA"/>
</dbReference>
<evidence type="ECO:0000256" key="3">
    <source>
        <dbReference type="HAMAP-Rule" id="MF_01009"/>
    </source>
</evidence>
<dbReference type="InterPro" id="IPR036873">
    <property type="entry name" value="Rhodanese-like_dom_sf"/>
</dbReference>
<reference evidence="5 6" key="1">
    <citation type="submission" date="2015-12" db="EMBL/GenBank/DDBJ databases">
        <authorList>
            <person name="Shamseldin A."/>
            <person name="Moawad H."/>
            <person name="Abd El-Rahim W.M."/>
            <person name="Sadowsky M.J."/>
        </authorList>
    </citation>
    <scope>NUCLEOTIDE SEQUENCE [LARGE SCALE GENOMIC DNA]</scope>
    <source>
        <strain evidence="5 6">SM2</strain>
    </source>
</reference>